<comment type="caution">
    <text evidence="7">The sequence shown here is derived from an EMBL/GenBank/DDBJ whole genome shotgun (WGS) entry which is preliminary data.</text>
</comment>
<evidence type="ECO:0008006" key="9">
    <source>
        <dbReference type="Google" id="ProtNLM"/>
    </source>
</evidence>
<dbReference type="OrthoDB" id="1653617at2"/>
<dbReference type="AlphaFoldDB" id="A0A5R9DY16"/>
<dbReference type="Proteomes" id="UP000306420">
    <property type="component" value="Unassembled WGS sequence"/>
</dbReference>
<organism evidence="7 8">
    <name type="scientific">Ruoffia tabacinasalis</name>
    <dbReference type="NCBI Taxonomy" id="87458"/>
    <lineage>
        <taxon>Bacteria</taxon>
        <taxon>Bacillati</taxon>
        <taxon>Bacillota</taxon>
        <taxon>Bacilli</taxon>
        <taxon>Lactobacillales</taxon>
        <taxon>Aerococcaceae</taxon>
        <taxon>Ruoffia</taxon>
    </lineage>
</organism>
<evidence type="ECO:0000313" key="7">
    <source>
        <dbReference type="EMBL" id="TLQ41642.1"/>
    </source>
</evidence>
<dbReference type="EMBL" id="VBSP01000013">
    <property type="protein sequence ID" value="TLQ41642.1"/>
    <property type="molecule type" value="Genomic_DNA"/>
</dbReference>
<proteinExistence type="predicted"/>
<evidence type="ECO:0000313" key="8">
    <source>
        <dbReference type="Proteomes" id="UP000306420"/>
    </source>
</evidence>
<comment type="subcellular location">
    <subcellularLocation>
        <location evidence="1">Cell membrane</location>
        <topology evidence="1">Multi-pass membrane protein</topology>
    </subcellularLocation>
</comment>
<keyword evidence="5 6" id="KW-0472">Membrane</keyword>
<reference evidence="7 8" key="1">
    <citation type="submission" date="2019-05" db="EMBL/GenBank/DDBJ databases">
        <title>The metagenome of a microbial culture collection derived from dairy environment covers the genomic content of the human microbiome.</title>
        <authorList>
            <person name="Roder T."/>
            <person name="Wuthrich D."/>
            <person name="Sattari Z."/>
            <person name="Von Ah U."/>
            <person name="Bar C."/>
            <person name="Ronchi F."/>
            <person name="Macpherson A.J."/>
            <person name="Ganal-Vonarburg S.C."/>
            <person name="Bruggmann R."/>
            <person name="Vergeres G."/>
        </authorList>
    </citation>
    <scope>NUCLEOTIDE SEQUENCE [LARGE SCALE GENOMIC DNA]</scope>
    <source>
        <strain evidence="7 8">FAM 24227</strain>
    </source>
</reference>
<keyword evidence="2" id="KW-1003">Cell membrane</keyword>
<evidence type="ECO:0000256" key="5">
    <source>
        <dbReference type="ARBA" id="ARBA00023136"/>
    </source>
</evidence>
<evidence type="ECO:0000256" key="6">
    <source>
        <dbReference type="SAM" id="Phobius"/>
    </source>
</evidence>
<dbReference type="RefSeq" id="WP_138404330.1">
    <property type="nucleotide sequence ID" value="NZ_VBSP01000013.1"/>
</dbReference>
<evidence type="ECO:0000256" key="1">
    <source>
        <dbReference type="ARBA" id="ARBA00004651"/>
    </source>
</evidence>
<evidence type="ECO:0000256" key="2">
    <source>
        <dbReference type="ARBA" id="ARBA00022475"/>
    </source>
</evidence>
<feature type="transmembrane region" description="Helical" evidence="6">
    <location>
        <begin position="63"/>
        <end position="81"/>
    </location>
</feature>
<evidence type="ECO:0000256" key="3">
    <source>
        <dbReference type="ARBA" id="ARBA00022692"/>
    </source>
</evidence>
<keyword evidence="3 6" id="KW-0812">Transmembrane</keyword>
<name>A0A5R9DY16_9LACT</name>
<feature type="transmembrane region" description="Helical" evidence="6">
    <location>
        <begin position="21"/>
        <end position="51"/>
    </location>
</feature>
<gene>
    <name evidence="7" type="ORF">FEZ33_05115</name>
</gene>
<dbReference type="InterPro" id="IPR010343">
    <property type="entry name" value="ArAE_1"/>
</dbReference>
<feature type="transmembrane region" description="Helical" evidence="6">
    <location>
        <begin position="137"/>
        <end position="158"/>
    </location>
</feature>
<evidence type="ECO:0000256" key="4">
    <source>
        <dbReference type="ARBA" id="ARBA00022989"/>
    </source>
</evidence>
<protein>
    <recommendedName>
        <fullName evidence="9">FUSC family protein</fullName>
    </recommendedName>
</protein>
<feature type="transmembrane region" description="Helical" evidence="6">
    <location>
        <begin position="93"/>
        <end position="113"/>
    </location>
</feature>
<keyword evidence="4 6" id="KW-1133">Transmembrane helix</keyword>
<accession>A0A5R9DY16</accession>
<dbReference type="GO" id="GO:0005886">
    <property type="term" value="C:plasma membrane"/>
    <property type="evidence" value="ECO:0007669"/>
    <property type="project" value="UniProtKB-SubCell"/>
</dbReference>
<dbReference type="Pfam" id="PF06081">
    <property type="entry name" value="ArAE_1"/>
    <property type="match status" value="1"/>
</dbReference>
<sequence>MEENKSFKDRLSLGWRARKSAVSVSLIIIVYSVFNLGHATLAALSAVFAIRENMTDTYKYAKYRIFGNTIGVLIATTLIFLRRNFPILNNDIYTSVSGGLGVLLVLNFCTLFGNKQSVINSTATFLVVYLGTPEDTWLVYSISRILDTVFGTGVAIAVNRTLPNRKQDS</sequence>